<gene>
    <name evidence="4" type="ORF">SFMTTN_2354</name>
</gene>
<dbReference type="PRINTS" id="PR01727">
    <property type="entry name" value="DNABINDINGHU"/>
</dbReference>
<dbReference type="Pfam" id="PF00216">
    <property type="entry name" value="Bac_DNA_binding"/>
    <property type="match status" value="1"/>
</dbReference>
<dbReference type="PANTHER" id="PTHR33175">
    <property type="entry name" value="DNA-BINDING PROTEIN HU"/>
    <property type="match status" value="1"/>
</dbReference>
<dbReference type="EMBL" id="BGOW01000020">
    <property type="protein sequence ID" value="GBL46539.1"/>
    <property type="molecule type" value="Genomic_DNA"/>
</dbReference>
<evidence type="ECO:0000256" key="2">
    <source>
        <dbReference type="ARBA" id="ARBA00023125"/>
    </source>
</evidence>
<dbReference type="CDD" id="cd13836">
    <property type="entry name" value="IHF_B"/>
    <property type="match status" value="1"/>
</dbReference>
<reference evidence="4 5" key="1">
    <citation type="journal article" date="2019" name="Front. Microbiol.">
        <title>Genomes of Neutrophilic Sulfur-Oxidizing Chemolithoautotrophs Representing 9 Proteobacterial Species From 8 Genera.</title>
        <authorList>
            <person name="Watanabe T."/>
            <person name="Kojima H."/>
            <person name="Umezawa K."/>
            <person name="Hori C."/>
            <person name="Takasuka T.E."/>
            <person name="Kato Y."/>
            <person name="Fukui M."/>
        </authorList>
    </citation>
    <scope>NUCLEOTIDE SEQUENCE [LARGE SCALE GENOMIC DNA]</scope>
    <source>
        <strain evidence="4 5">TTN</strain>
    </source>
</reference>
<dbReference type="OrthoDB" id="9804203at2"/>
<evidence type="ECO:0000313" key="4">
    <source>
        <dbReference type="EMBL" id="GBL46539.1"/>
    </source>
</evidence>
<dbReference type="GO" id="GO:0030527">
    <property type="term" value="F:structural constituent of chromatin"/>
    <property type="evidence" value="ECO:0007669"/>
    <property type="project" value="InterPro"/>
</dbReference>
<dbReference type="GO" id="GO:0003677">
    <property type="term" value="F:DNA binding"/>
    <property type="evidence" value="ECO:0007669"/>
    <property type="project" value="UniProtKB-KW"/>
</dbReference>
<dbReference type="InterPro" id="IPR020816">
    <property type="entry name" value="Histone-like_DNA-bd_CS"/>
</dbReference>
<dbReference type="SMART" id="SM00411">
    <property type="entry name" value="BHL"/>
    <property type="match status" value="1"/>
</dbReference>
<dbReference type="InterPro" id="IPR010992">
    <property type="entry name" value="IHF-like_DNA-bd_dom_sf"/>
</dbReference>
<dbReference type="GO" id="GO:0005829">
    <property type="term" value="C:cytosol"/>
    <property type="evidence" value="ECO:0007669"/>
    <property type="project" value="TreeGrafter"/>
</dbReference>
<protein>
    <submittedName>
        <fullName evidence="4">Integration host factor beta subunit</fullName>
    </submittedName>
</protein>
<sequence>MTKSELIDRLAASYPWLSSKDTVVAVTAIMEALVNSLAQKRRIEIRGFGCFGVNYRPARAGRNPRTGERVAVPEKTLPYFKAGKQLRQRVNFGVEGCRQQGNRL</sequence>
<dbReference type="PROSITE" id="PS00045">
    <property type="entry name" value="HISTONE_LIKE"/>
    <property type="match status" value="1"/>
</dbReference>
<proteinExistence type="inferred from homology"/>
<evidence type="ECO:0000256" key="3">
    <source>
        <dbReference type="RuleBase" id="RU003939"/>
    </source>
</evidence>
<dbReference type="RefSeq" id="WP_124705320.1">
    <property type="nucleotide sequence ID" value="NZ_BGOW01000020.1"/>
</dbReference>
<dbReference type="SUPFAM" id="SSF47729">
    <property type="entry name" value="IHF-like DNA-binding proteins"/>
    <property type="match status" value="1"/>
</dbReference>
<evidence type="ECO:0000256" key="1">
    <source>
        <dbReference type="ARBA" id="ARBA00010529"/>
    </source>
</evidence>
<dbReference type="PANTHER" id="PTHR33175:SF5">
    <property type="entry name" value="INTEGRATION HOST FACTOR SUBUNIT BETA"/>
    <property type="match status" value="1"/>
</dbReference>
<keyword evidence="2" id="KW-0238">DNA-binding</keyword>
<keyword evidence="5" id="KW-1185">Reference proteome</keyword>
<comment type="caution">
    <text evidence="4">The sequence shown here is derived from an EMBL/GenBank/DDBJ whole genome shotgun (WGS) entry which is preliminary data.</text>
</comment>
<dbReference type="Proteomes" id="UP000286806">
    <property type="component" value="Unassembled WGS sequence"/>
</dbReference>
<organism evidence="4 5">
    <name type="scientific">Sulfuriferula multivorans</name>
    <dbReference type="NCBI Taxonomy" id="1559896"/>
    <lineage>
        <taxon>Bacteria</taxon>
        <taxon>Pseudomonadati</taxon>
        <taxon>Pseudomonadota</taxon>
        <taxon>Betaproteobacteria</taxon>
        <taxon>Nitrosomonadales</taxon>
        <taxon>Sulfuricellaceae</taxon>
        <taxon>Sulfuriferula</taxon>
    </lineage>
</organism>
<comment type="similarity">
    <text evidence="1 3">Belongs to the bacterial histone-like protein family.</text>
</comment>
<evidence type="ECO:0000313" key="5">
    <source>
        <dbReference type="Proteomes" id="UP000286806"/>
    </source>
</evidence>
<dbReference type="NCBIfam" id="NF001222">
    <property type="entry name" value="PRK00199.1"/>
    <property type="match status" value="1"/>
</dbReference>
<dbReference type="AlphaFoldDB" id="A0A401JFX9"/>
<accession>A0A401JFX9</accession>
<dbReference type="Gene3D" id="4.10.520.10">
    <property type="entry name" value="IHF-like DNA-binding proteins"/>
    <property type="match status" value="1"/>
</dbReference>
<dbReference type="InterPro" id="IPR000119">
    <property type="entry name" value="Hist_DNA-bd"/>
</dbReference>
<name>A0A401JFX9_9PROT</name>